<dbReference type="Pfam" id="PF07730">
    <property type="entry name" value="HisKA_3"/>
    <property type="match status" value="1"/>
</dbReference>
<evidence type="ECO:0000313" key="11">
    <source>
        <dbReference type="EMBL" id="MBK1784086.1"/>
    </source>
</evidence>
<reference evidence="11" key="1">
    <citation type="submission" date="2020-12" db="EMBL/GenBank/DDBJ databases">
        <title>Prauserella sp. ASG 168, a novel actinomycete isolated from cave rock.</title>
        <authorList>
            <person name="Suriyachadkun C."/>
        </authorList>
    </citation>
    <scope>NUCLEOTIDE SEQUENCE</scope>
    <source>
        <strain evidence="11">ASG 168</strain>
    </source>
</reference>
<feature type="transmembrane region" description="Helical" evidence="9">
    <location>
        <begin position="20"/>
        <end position="41"/>
    </location>
</feature>
<evidence type="ECO:0000256" key="1">
    <source>
        <dbReference type="ARBA" id="ARBA00000085"/>
    </source>
</evidence>
<gene>
    <name evidence="11" type="ORF">JHE00_07065</name>
</gene>
<evidence type="ECO:0000313" key="12">
    <source>
        <dbReference type="Proteomes" id="UP000635245"/>
    </source>
</evidence>
<keyword evidence="4" id="KW-0808">Transferase</keyword>
<keyword evidence="9" id="KW-0472">Membrane</keyword>
<evidence type="ECO:0000256" key="9">
    <source>
        <dbReference type="SAM" id="Phobius"/>
    </source>
</evidence>
<keyword evidence="8" id="KW-0902">Two-component regulatory system</keyword>
<comment type="catalytic activity">
    <reaction evidence="1">
        <text>ATP + protein L-histidine = ADP + protein N-phospho-L-histidine.</text>
        <dbReference type="EC" id="2.7.13.3"/>
    </reaction>
</comment>
<dbReference type="PANTHER" id="PTHR24421">
    <property type="entry name" value="NITRATE/NITRITE SENSOR PROTEIN NARX-RELATED"/>
    <property type="match status" value="1"/>
</dbReference>
<keyword evidence="9" id="KW-1133">Transmembrane helix</keyword>
<protein>
    <recommendedName>
        <fullName evidence="2">histidine kinase</fullName>
        <ecNumber evidence="2">2.7.13.3</ecNumber>
    </recommendedName>
</protein>
<dbReference type="SMART" id="SM00387">
    <property type="entry name" value="HATPase_c"/>
    <property type="match status" value="1"/>
</dbReference>
<feature type="domain" description="Histidine kinase/HSP90-like ATPase" evidence="10">
    <location>
        <begin position="294"/>
        <end position="382"/>
    </location>
</feature>
<dbReference type="AlphaFoldDB" id="A0A934QNW5"/>
<dbReference type="Gene3D" id="3.30.565.10">
    <property type="entry name" value="Histidine kinase-like ATPase, C-terminal domain"/>
    <property type="match status" value="1"/>
</dbReference>
<evidence type="ECO:0000256" key="5">
    <source>
        <dbReference type="ARBA" id="ARBA00022741"/>
    </source>
</evidence>
<keyword evidence="9" id="KW-0812">Transmembrane</keyword>
<dbReference type="GO" id="GO:0016020">
    <property type="term" value="C:membrane"/>
    <property type="evidence" value="ECO:0007669"/>
    <property type="project" value="InterPro"/>
</dbReference>
<sequence>MVSRAAHRLLRRGCRTTAGLALGGVLAFVEAAFVLLTLPALAFPPARARALACARKLAEVERARLARYLRSENSSDYGGRRALEYLAVRCVVGGLGAGIFLLILWGAVSGAVMVAQLASGEPIGGGTDQDWYDLVAVPLFGVLLLFLAVQGLLGVAALDRRVAHRFLGPSEQDLLRRRVSQLAASRAEVVEAVDEERRRIERDLHDGVQQRLVALGMVLGRALRGKDPEHARELVRQAHEESQRALAELREVTWRVYPIALDTDGLEVALESLAERSALPVTLDCTFSRRPGAALETVAYFVASEAVTNAIKHAGASRVAITVTGGDSMVRVRITDDGVGGARTSGGGLSGLARRVAAVDGRFTVDSPVGGPTTIEAELPCA</sequence>
<feature type="transmembrane region" description="Helical" evidence="9">
    <location>
        <begin position="90"/>
        <end position="115"/>
    </location>
</feature>
<accession>A0A934QNW5</accession>
<evidence type="ECO:0000256" key="3">
    <source>
        <dbReference type="ARBA" id="ARBA00022553"/>
    </source>
</evidence>
<evidence type="ECO:0000256" key="7">
    <source>
        <dbReference type="ARBA" id="ARBA00022840"/>
    </source>
</evidence>
<dbReference type="EC" id="2.7.13.3" evidence="2"/>
<dbReference type="Gene3D" id="1.20.5.1930">
    <property type="match status" value="1"/>
</dbReference>
<dbReference type="RefSeq" id="WP_200316067.1">
    <property type="nucleotide sequence ID" value="NZ_JAENJH010000002.1"/>
</dbReference>
<keyword evidence="6 11" id="KW-0418">Kinase</keyword>
<organism evidence="11 12">
    <name type="scientific">Prauserella cavernicola</name>
    <dbReference type="NCBI Taxonomy" id="2800127"/>
    <lineage>
        <taxon>Bacteria</taxon>
        <taxon>Bacillati</taxon>
        <taxon>Actinomycetota</taxon>
        <taxon>Actinomycetes</taxon>
        <taxon>Pseudonocardiales</taxon>
        <taxon>Pseudonocardiaceae</taxon>
        <taxon>Prauserella</taxon>
    </lineage>
</organism>
<proteinExistence type="predicted"/>
<dbReference type="GO" id="GO:0046983">
    <property type="term" value="F:protein dimerization activity"/>
    <property type="evidence" value="ECO:0007669"/>
    <property type="project" value="InterPro"/>
</dbReference>
<dbReference type="EMBL" id="JAENJH010000002">
    <property type="protein sequence ID" value="MBK1784086.1"/>
    <property type="molecule type" value="Genomic_DNA"/>
</dbReference>
<evidence type="ECO:0000256" key="6">
    <source>
        <dbReference type="ARBA" id="ARBA00022777"/>
    </source>
</evidence>
<evidence type="ECO:0000256" key="2">
    <source>
        <dbReference type="ARBA" id="ARBA00012438"/>
    </source>
</evidence>
<dbReference type="InterPro" id="IPR050482">
    <property type="entry name" value="Sensor_HK_TwoCompSys"/>
</dbReference>
<keyword evidence="7" id="KW-0067">ATP-binding</keyword>
<dbReference type="Pfam" id="PF02518">
    <property type="entry name" value="HATPase_c"/>
    <property type="match status" value="1"/>
</dbReference>
<evidence type="ECO:0000256" key="8">
    <source>
        <dbReference type="ARBA" id="ARBA00023012"/>
    </source>
</evidence>
<name>A0A934QNW5_9PSEU</name>
<dbReference type="PANTHER" id="PTHR24421:SF10">
    <property type="entry name" value="NITRATE_NITRITE SENSOR PROTEIN NARQ"/>
    <property type="match status" value="1"/>
</dbReference>
<dbReference type="GO" id="GO:0000155">
    <property type="term" value="F:phosphorelay sensor kinase activity"/>
    <property type="evidence" value="ECO:0007669"/>
    <property type="project" value="InterPro"/>
</dbReference>
<dbReference type="SUPFAM" id="SSF55874">
    <property type="entry name" value="ATPase domain of HSP90 chaperone/DNA topoisomerase II/histidine kinase"/>
    <property type="match status" value="1"/>
</dbReference>
<dbReference type="CDD" id="cd16917">
    <property type="entry name" value="HATPase_UhpB-NarQ-NarX-like"/>
    <property type="match status" value="1"/>
</dbReference>
<comment type="caution">
    <text evidence="11">The sequence shown here is derived from an EMBL/GenBank/DDBJ whole genome shotgun (WGS) entry which is preliminary data.</text>
</comment>
<evidence type="ECO:0000259" key="10">
    <source>
        <dbReference type="SMART" id="SM00387"/>
    </source>
</evidence>
<keyword evidence="5" id="KW-0547">Nucleotide-binding</keyword>
<keyword evidence="3" id="KW-0597">Phosphoprotein</keyword>
<dbReference type="Proteomes" id="UP000635245">
    <property type="component" value="Unassembled WGS sequence"/>
</dbReference>
<keyword evidence="12" id="KW-1185">Reference proteome</keyword>
<feature type="transmembrane region" description="Helical" evidence="9">
    <location>
        <begin position="135"/>
        <end position="158"/>
    </location>
</feature>
<dbReference type="InterPro" id="IPR036890">
    <property type="entry name" value="HATPase_C_sf"/>
</dbReference>
<dbReference type="GO" id="GO:0005524">
    <property type="term" value="F:ATP binding"/>
    <property type="evidence" value="ECO:0007669"/>
    <property type="project" value="UniProtKB-KW"/>
</dbReference>
<dbReference type="InterPro" id="IPR011712">
    <property type="entry name" value="Sig_transdc_His_kin_sub3_dim/P"/>
</dbReference>
<evidence type="ECO:0000256" key="4">
    <source>
        <dbReference type="ARBA" id="ARBA00022679"/>
    </source>
</evidence>
<dbReference type="InterPro" id="IPR003594">
    <property type="entry name" value="HATPase_dom"/>
</dbReference>